<keyword evidence="3" id="KW-1185">Reference proteome</keyword>
<dbReference type="Proteomes" id="UP000198734">
    <property type="component" value="Unassembled WGS sequence"/>
</dbReference>
<gene>
    <name evidence="2" type="ORF">SAMN05421670_2239</name>
</gene>
<evidence type="ECO:0000256" key="1">
    <source>
        <dbReference type="SAM" id="MobiDB-lite"/>
    </source>
</evidence>
<dbReference type="OrthoDB" id="9780487at2"/>
<name>A0A1I5YTT1_9BACI</name>
<feature type="compositionally biased region" description="Acidic residues" evidence="1">
    <location>
        <begin position="55"/>
        <end position="64"/>
    </location>
</feature>
<feature type="compositionally biased region" description="Basic and acidic residues" evidence="1">
    <location>
        <begin position="65"/>
        <end position="77"/>
    </location>
</feature>
<dbReference type="EMBL" id="FOXU01000003">
    <property type="protein sequence ID" value="SFQ47520.1"/>
    <property type="molecule type" value="Genomic_DNA"/>
</dbReference>
<feature type="region of interest" description="Disordered" evidence="1">
    <location>
        <begin position="1"/>
        <end position="77"/>
    </location>
</feature>
<evidence type="ECO:0000313" key="3">
    <source>
        <dbReference type="Proteomes" id="UP000198734"/>
    </source>
</evidence>
<accession>A0A1I5YTT1</accession>
<dbReference type="AlphaFoldDB" id="A0A1I5YTT1"/>
<proteinExistence type="predicted"/>
<evidence type="ECO:0000313" key="2">
    <source>
        <dbReference type="EMBL" id="SFQ47520.1"/>
    </source>
</evidence>
<sequence length="77" mass="8891">MPNNQDNRNKNSNPNRSVNDAGHNGGEATSNNQDYKFYEELGRKGGEARKRPIEIDDSVFEEAERENKQRDADKYNF</sequence>
<protein>
    <submittedName>
        <fullName evidence="2">Uncharacterized protein</fullName>
    </submittedName>
</protein>
<organism evidence="2 3">
    <name type="scientific">Psychrobacillus psychrotolerans</name>
    <dbReference type="NCBI Taxonomy" id="126156"/>
    <lineage>
        <taxon>Bacteria</taxon>
        <taxon>Bacillati</taxon>
        <taxon>Bacillota</taxon>
        <taxon>Bacilli</taxon>
        <taxon>Bacillales</taxon>
        <taxon>Bacillaceae</taxon>
        <taxon>Psychrobacillus</taxon>
    </lineage>
</organism>
<reference evidence="3" key="1">
    <citation type="submission" date="2016-10" db="EMBL/GenBank/DDBJ databases">
        <authorList>
            <person name="Varghese N."/>
            <person name="Submissions S."/>
        </authorList>
    </citation>
    <scope>NUCLEOTIDE SEQUENCE [LARGE SCALE GENOMIC DNA]</scope>
    <source>
        <strain evidence="3">DSM 11706</strain>
    </source>
</reference>
<feature type="compositionally biased region" description="Polar residues" evidence="1">
    <location>
        <begin position="1"/>
        <end position="18"/>
    </location>
</feature>
<dbReference type="RefSeq" id="WP_093536970.1">
    <property type="nucleotide sequence ID" value="NZ_FOXU01000003.1"/>
</dbReference>
<dbReference type="STRING" id="126156.SAMN05421670_2239"/>
<feature type="compositionally biased region" description="Basic and acidic residues" evidence="1">
    <location>
        <begin position="36"/>
        <end position="54"/>
    </location>
</feature>